<evidence type="ECO:0000313" key="2">
    <source>
        <dbReference type="Proteomes" id="UP000194798"/>
    </source>
</evidence>
<keyword evidence="2" id="KW-1185">Reference proteome</keyword>
<sequence>MLDKILAVWGTPRTRSTTFLWMMKQRGDFHTFHEPFGKSFYLSEDRKSNRAADQAPQAEFNYQAVLDMLESHIGQDGRSVFIKDLTYHLEGVYDEAFLSHFHNVFLIRDPAKTLPSLYSLLPDFTSEEVGYHTQYQMYELLRAANPNSPPVIIDADELATHTEAVVRSFCEQVGIPFIAESLQWETIPTETKLTWWIGGDSHHDNLKQSTGFQTKRFKDYLHVSEVPKLAKAYEEYLPYYEKLYANRLIVR</sequence>
<organism evidence="1 2">
    <name type="scientific">Thioflexithrix psekupsensis</name>
    <dbReference type="NCBI Taxonomy" id="1570016"/>
    <lineage>
        <taxon>Bacteria</taxon>
        <taxon>Pseudomonadati</taxon>
        <taxon>Pseudomonadota</taxon>
        <taxon>Gammaproteobacteria</taxon>
        <taxon>Thiotrichales</taxon>
        <taxon>Thioflexithrix</taxon>
    </lineage>
</organism>
<proteinExistence type="predicted"/>
<gene>
    <name evidence="1" type="ORF">TPSD3_14310</name>
</gene>
<evidence type="ECO:0000313" key="1">
    <source>
        <dbReference type="EMBL" id="OUD12287.1"/>
    </source>
</evidence>
<dbReference type="PANTHER" id="PTHR48312:SF1">
    <property type="entry name" value="SULFOTRANSFERASE"/>
    <property type="match status" value="1"/>
</dbReference>
<dbReference type="RefSeq" id="WP_086489235.1">
    <property type="nucleotide sequence ID" value="NZ_MSLT01000023.1"/>
</dbReference>
<dbReference type="SUPFAM" id="SSF52540">
    <property type="entry name" value="P-loop containing nucleoside triphosphate hydrolases"/>
    <property type="match status" value="1"/>
</dbReference>
<accession>A0A251X5T0</accession>
<dbReference type="Pfam" id="PF19798">
    <property type="entry name" value="Sulfotransfer_5"/>
    <property type="match status" value="1"/>
</dbReference>
<dbReference type="Proteomes" id="UP000194798">
    <property type="component" value="Unassembled WGS sequence"/>
</dbReference>
<evidence type="ECO:0008006" key="3">
    <source>
        <dbReference type="Google" id="ProtNLM"/>
    </source>
</evidence>
<dbReference type="InterPro" id="IPR027417">
    <property type="entry name" value="P-loop_NTPase"/>
</dbReference>
<dbReference type="OrthoDB" id="272985at2"/>
<dbReference type="EMBL" id="MSLT01000023">
    <property type="protein sequence ID" value="OUD12287.1"/>
    <property type="molecule type" value="Genomic_DNA"/>
</dbReference>
<dbReference type="AlphaFoldDB" id="A0A251X5T0"/>
<comment type="caution">
    <text evidence="1">The sequence shown here is derived from an EMBL/GenBank/DDBJ whole genome shotgun (WGS) entry which is preliminary data.</text>
</comment>
<dbReference type="Gene3D" id="3.40.50.300">
    <property type="entry name" value="P-loop containing nucleotide triphosphate hydrolases"/>
    <property type="match status" value="1"/>
</dbReference>
<name>A0A251X5T0_9GAMM</name>
<reference evidence="1 2" key="1">
    <citation type="submission" date="2016-12" db="EMBL/GenBank/DDBJ databases">
        <title>Thioflexothrix psekupsii D3 genome sequencing and assembly.</title>
        <authorList>
            <person name="Fomenkov A."/>
            <person name="Vincze T."/>
            <person name="Grabovich M."/>
            <person name="Anton B.P."/>
            <person name="Dubinina G."/>
            <person name="Orlova M."/>
            <person name="Belousova E."/>
            <person name="Roberts R.J."/>
        </authorList>
    </citation>
    <scope>NUCLEOTIDE SEQUENCE [LARGE SCALE GENOMIC DNA]</scope>
    <source>
        <strain evidence="1">D3</strain>
    </source>
</reference>
<protein>
    <recommendedName>
        <fullName evidence="3">Sulfotransferase family protein</fullName>
    </recommendedName>
</protein>
<dbReference type="PANTHER" id="PTHR48312">
    <property type="match status" value="1"/>
</dbReference>